<dbReference type="RefSeq" id="WP_317489377.1">
    <property type="nucleotide sequence ID" value="NZ_CP136051.1"/>
</dbReference>
<evidence type="ECO:0000256" key="3">
    <source>
        <dbReference type="ARBA" id="ARBA00004947"/>
    </source>
</evidence>
<dbReference type="Gene3D" id="3.40.50.720">
    <property type="entry name" value="NAD(P)-binding Rossmann-like Domain"/>
    <property type="match status" value="1"/>
</dbReference>
<keyword evidence="9" id="KW-0119">Carbohydrate metabolism</keyword>
<evidence type="ECO:0000256" key="9">
    <source>
        <dbReference type="RuleBase" id="RU366046"/>
    </source>
</evidence>
<gene>
    <name evidence="11" type="primary">galE</name>
    <name evidence="11" type="ORF">RT717_26700</name>
</gene>
<evidence type="ECO:0000256" key="2">
    <source>
        <dbReference type="ARBA" id="ARBA00001911"/>
    </source>
</evidence>
<dbReference type="NCBIfam" id="TIGR01179">
    <property type="entry name" value="galE"/>
    <property type="match status" value="1"/>
</dbReference>
<proteinExistence type="inferred from homology"/>
<evidence type="ECO:0000256" key="7">
    <source>
        <dbReference type="ARBA" id="ARBA00023027"/>
    </source>
</evidence>
<comment type="catalytic activity">
    <reaction evidence="1 9">
        <text>UDP-alpha-D-glucose = UDP-alpha-D-galactose</text>
        <dbReference type="Rhea" id="RHEA:22168"/>
        <dbReference type="ChEBI" id="CHEBI:58885"/>
        <dbReference type="ChEBI" id="CHEBI:66914"/>
        <dbReference type="EC" id="5.1.3.2"/>
    </reaction>
</comment>
<protein>
    <recommendedName>
        <fullName evidence="6 9">UDP-glucose 4-epimerase</fullName>
        <ecNumber evidence="5 9">5.1.3.2</ecNumber>
    </recommendedName>
</protein>
<dbReference type="Gene3D" id="3.90.25.10">
    <property type="entry name" value="UDP-galactose 4-epimerase, domain 1"/>
    <property type="match status" value="1"/>
</dbReference>
<dbReference type="InterPro" id="IPR036291">
    <property type="entry name" value="NAD(P)-bd_dom_sf"/>
</dbReference>
<evidence type="ECO:0000259" key="10">
    <source>
        <dbReference type="Pfam" id="PF16363"/>
    </source>
</evidence>
<evidence type="ECO:0000256" key="1">
    <source>
        <dbReference type="ARBA" id="ARBA00000083"/>
    </source>
</evidence>
<dbReference type="PANTHER" id="PTHR43725:SF47">
    <property type="entry name" value="UDP-GLUCOSE 4-EPIMERASE"/>
    <property type="match status" value="1"/>
</dbReference>
<feature type="domain" description="NAD(P)-binding" evidence="10">
    <location>
        <begin position="7"/>
        <end position="329"/>
    </location>
</feature>
<keyword evidence="7 9" id="KW-0520">NAD</keyword>
<dbReference type="Pfam" id="PF16363">
    <property type="entry name" value="GDP_Man_Dehyd"/>
    <property type="match status" value="1"/>
</dbReference>
<keyword evidence="8 9" id="KW-0413">Isomerase</keyword>
<comment type="pathway">
    <text evidence="3 9">Carbohydrate metabolism; galactose metabolism.</text>
</comment>
<keyword evidence="12" id="KW-1185">Reference proteome</keyword>
<accession>A0ABZ0IQE6</accession>
<evidence type="ECO:0000256" key="6">
    <source>
        <dbReference type="ARBA" id="ARBA00018569"/>
    </source>
</evidence>
<dbReference type="PANTHER" id="PTHR43725">
    <property type="entry name" value="UDP-GLUCOSE 4-EPIMERASE"/>
    <property type="match status" value="1"/>
</dbReference>
<comment type="cofactor">
    <cofactor evidence="2 9">
        <name>NAD(+)</name>
        <dbReference type="ChEBI" id="CHEBI:57540"/>
    </cofactor>
</comment>
<evidence type="ECO:0000256" key="5">
    <source>
        <dbReference type="ARBA" id="ARBA00013189"/>
    </source>
</evidence>
<reference evidence="11 12" key="1">
    <citation type="journal article" date="2023" name="Microbiol. Resour. Announc.">
        <title>Complete Genome Sequence of Imperialibacter roseus strain P4T.</title>
        <authorList>
            <person name="Tizabi D.R."/>
            <person name="Bachvaroff T."/>
            <person name="Hill R.T."/>
        </authorList>
    </citation>
    <scope>NUCLEOTIDE SEQUENCE [LARGE SCALE GENOMIC DNA]</scope>
    <source>
        <strain evidence="11 12">P4T</strain>
    </source>
</reference>
<dbReference type="EC" id="5.1.3.2" evidence="5 9"/>
<organism evidence="11 12">
    <name type="scientific">Imperialibacter roseus</name>
    <dbReference type="NCBI Taxonomy" id="1324217"/>
    <lineage>
        <taxon>Bacteria</taxon>
        <taxon>Pseudomonadati</taxon>
        <taxon>Bacteroidota</taxon>
        <taxon>Cytophagia</taxon>
        <taxon>Cytophagales</taxon>
        <taxon>Flammeovirgaceae</taxon>
        <taxon>Imperialibacter</taxon>
    </lineage>
</organism>
<comment type="similarity">
    <text evidence="4 9">Belongs to the NAD(P)-dependent epimerase/dehydratase family.</text>
</comment>
<comment type="subunit">
    <text evidence="9">Homodimer.</text>
</comment>
<evidence type="ECO:0000313" key="11">
    <source>
        <dbReference type="EMBL" id="WOK06668.1"/>
    </source>
</evidence>
<sequence length="343" mass="38057">MANNQILVTGGLGYIGSHTVVELINAGFEPIIIDNLSNSDVKVLDAIEKITGKKCIFHQVEMCNYAELESIFIKYPEMKAAIHFAAFLLVNESVDNPLKYYENNLLSTINLLRCQSKFGTKGLIFSSSCTVYGNPEVLPVAENAPIQEAVSPYGNTKKMCEDIIRDTTIASDVKAIALRYFNPIGAHPTSLIGEVQHGMPHHLVPFITETAHGKREFLRVFGDDYNTVDGSCVRDYIHVMDVAKAHVNAVQRFAHGAMESSYEVYNLGMGVGMSVIQMIQAFERATGINIPYKIVDRRGGDVEAVYADTSLANKKLNWKTQFGIEEALKSAWDWEIAQAKLKQ</sequence>
<name>A0ABZ0IQE6_9BACT</name>
<evidence type="ECO:0000313" key="12">
    <source>
        <dbReference type="Proteomes" id="UP001302349"/>
    </source>
</evidence>
<dbReference type="GO" id="GO:0003978">
    <property type="term" value="F:UDP-glucose 4-epimerase activity"/>
    <property type="evidence" value="ECO:0007669"/>
    <property type="project" value="UniProtKB-EC"/>
</dbReference>
<evidence type="ECO:0000256" key="4">
    <source>
        <dbReference type="ARBA" id="ARBA00007637"/>
    </source>
</evidence>
<dbReference type="InterPro" id="IPR005886">
    <property type="entry name" value="UDP_G4E"/>
</dbReference>
<dbReference type="Proteomes" id="UP001302349">
    <property type="component" value="Chromosome"/>
</dbReference>
<dbReference type="SUPFAM" id="SSF51735">
    <property type="entry name" value="NAD(P)-binding Rossmann-fold domains"/>
    <property type="match status" value="1"/>
</dbReference>
<evidence type="ECO:0000256" key="8">
    <source>
        <dbReference type="ARBA" id="ARBA00023235"/>
    </source>
</evidence>
<dbReference type="CDD" id="cd05247">
    <property type="entry name" value="UDP_G4E_1_SDR_e"/>
    <property type="match status" value="1"/>
</dbReference>
<dbReference type="InterPro" id="IPR016040">
    <property type="entry name" value="NAD(P)-bd_dom"/>
</dbReference>
<dbReference type="EMBL" id="CP136051">
    <property type="protein sequence ID" value="WOK06668.1"/>
    <property type="molecule type" value="Genomic_DNA"/>
</dbReference>